<comment type="cofactor">
    <cofactor evidence="11">
        <name>Zn(2+)</name>
        <dbReference type="ChEBI" id="CHEBI:29105"/>
    </cofactor>
    <text evidence="11">Binds 2 Zn(2+) ions per subunit.</text>
</comment>
<dbReference type="InterPro" id="IPR002933">
    <property type="entry name" value="Peptidase_M20"/>
</dbReference>
<dbReference type="PANTHER" id="PTHR42994">
    <property type="entry name" value="PEPTIDASE T"/>
    <property type="match status" value="1"/>
</dbReference>
<dbReference type="Pfam" id="PF07687">
    <property type="entry name" value="M20_dimer"/>
    <property type="match status" value="1"/>
</dbReference>
<feature type="binding site" evidence="11">
    <location>
        <position position="380"/>
    </location>
    <ligand>
        <name>Zn(2+)</name>
        <dbReference type="ChEBI" id="CHEBI:29105"/>
        <label>2</label>
    </ligand>
</feature>
<dbReference type="EC" id="3.4.11.4" evidence="9"/>
<dbReference type="PROSITE" id="PS00758">
    <property type="entry name" value="ARGE_DAPE_CPG2_1"/>
    <property type="match status" value="1"/>
</dbReference>
<evidence type="ECO:0000256" key="3">
    <source>
        <dbReference type="ARBA" id="ARBA00022438"/>
    </source>
</evidence>
<evidence type="ECO:0000256" key="11">
    <source>
        <dbReference type="PIRSR" id="PIRSR037215-2"/>
    </source>
</evidence>
<dbReference type="InterPro" id="IPR010161">
    <property type="entry name" value="Peptidase_M20B"/>
</dbReference>
<comment type="similarity">
    <text evidence="2">Belongs to the peptidase M20B family.</text>
</comment>
<sequence>MTVTERFLKYIAVDTTSDPSSDTFPSTKSQLDFAAMLEEEMKAMGLADVTLDSYGYVFGTIPSTIENYQGKILGFIAHMDTSCAESGKNIHPQIIKNYDGQDLILNKEQNIVMRPRDFSNLSQYKGQDLIVTDGTTLLGGDDKAGIAEILTAAEYLLTHPEIPHGPIRVGFTPDEEIGQGTDHFDVERFGADFAYTMDGGECGELEYENFNAAEGIADFHGVSIHPGSAKDKMINALRLAMEYESLMPSNQRPECTEGREGFIHLDSLQGSVDHARSEYIIRDHDMALFQEKKKHMQNMAQIMNIKYGYEAVSLKIEDSYFNMKEKIEPHRFLIDNVLKVYEKLGIQPKIQPIRGGTDGAQLSFKGLPCPNLGTGDHNCHGHFEFTCIQSMEKSVEVIIELVKLWEQP</sequence>
<dbReference type="NCBIfam" id="NF009920">
    <property type="entry name" value="PRK13381.1"/>
    <property type="match status" value="1"/>
</dbReference>
<dbReference type="SUPFAM" id="SSF55031">
    <property type="entry name" value="Bacterial exopeptidase dimerisation domain"/>
    <property type="match status" value="1"/>
</dbReference>
<keyword evidence="7 11" id="KW-0862">Zinc</keyword>
<reference evidence="13" key="1">
    <citation type="journal article" date="2021" name="PeerJ">
        <title>Extensive microbial diversity within the chicken gut microbiome revealed by metagenomics and culture.</title>
        <authorList>
            <person name="Gilroy R."/>
            <person name="Ravi A."/>
            <person name="Getino M."/>
            <person name="Pursley I."/>
            <person name="Horton D.L."/>
            <person name="Alikhan N.F."/>
            <person name="Baker D."/>
            <person name="Gharbi K."/>
            <person name="Hall N."/>
            <person name="Watson M."/>
            <person name="Adriaenssens E.M."/>
            <person name="Foster-Nyarko E."/>
            <person name="Jarju S."/>
            <person name="Secka A."/>
            <person name="Antonio M."/>
            <person name="Oren A."/>
            <person name="Chaudhuri R.R."/>
            <person name="La Ragione R."/>
            <person name="Hildebrand F."/>
            <person name="Pallen M.J."/>
        </authorList>
    </citation>
    <scope>NUCLEOTIDE SEQUENCE</scope>
    <source>
        <strain evidence="13">ChiSxjej6B18-287</strain>
    </source>
</reference>
<dbReference type="Gene3D" id="3.40.630.10">
    <property type="entry name" value="Zn peptidases"/>
    <property type="match status" value="1"/>
</dbReference>
<proteinExistence type="inferred from homology"/>
<evidence type="ECO:0000256" key="7">
    <source>
        <dbReference type="ARBA" id="ARBA00022833"/>
    </source>
</evidence>
<dbReference type="Gene3D" id="3.30.70.360">
    <property type="match status" value="1"/>
</dbReference>
<dbReference type="PIRSF" id="PIRSF037215">
    <property type="entry name" value="Peptidase_M20B"/>
    <property type="match status" value="1"/>
</dbReference>
<evidence type="ECO:0000256" key="6">
    <source>
        <dbReference type="ARBA" id="ARBA00022801"/>
    </source>
</evidence>
<evidence type="ECO:0000256" key="4">
    <source>
        <dbReference type="ARBA" id="ARBA00022670"/>
    </source>
</evidence>
<feature type="binding site" evidence="11">
    <location>
        <position position="141"/>
    </location>
    <ligand>
        <name>Zn(2+)</name>
        <dbReference type="ChEBI" id="CHEBI:29105"/>
        <label>1</label>
    </ligand>
</feature>
<keyword evidence="3 13" id="KW-0031">Aminopeptidase</keyword>
<dbReference type="EMBL" id="DWWV01000132">
    <property type="protein sequence ID" value="HJC11163.1"/>
    <property type="molecule type" value="Genomic_DNA"/>
</dbReference>
<feature type="binding site" evidence="11">
    <location>
        <position position="78"/>
    </location>
    <ligand>
        <name>Zn(2+)</name>
        <dbReference type="ChEBI" id="CHEBI:29105"/>
        <label>1</label>
    </ligand>
</feature>
<dbReference type="InterPro" id="IPR011650">
    <property type="entry name" value="Peptidase_M20_dimer"/>
</dbReference>
<dbReference type="SUPFAM" id="SSF53187">
    <property type="entry name" value="Zn-dependent exopeptidases"/>
    <property type="match status" value="1"/>
</dbReference>
<keyword evidence="5 11" id="KW-0479">Metal-binding</keyword>
<evidence type="ECO:0000256" key="2">
    <source>
        <dbReference type="ARBA" id="ARBA00009692"/>
    </source>
</evidence>
<dbReference type="GO" id="GO:0045148">
    <property type="term" value="F:tripeptide aminopeptidase activity"/>
    <property type="evidence" value="ECO:0007669"/>
    <property type="project" value="UniProtKB-UniRule"/>
</dbReference>
<dbReference type="InterPro" id="IPR001261">
    <property type="entry name" value="ArgE/DapE_CS"/>
</dbReference>
<dbReference type="Pfam" id="PF01546">
    <property type="entry name" value="Peptidase_M20"/>
    <property type="match status" value="1"/>
</dbReference>
<evidence type="ECO:0000259" key="12">
    <source>
        <dbReference type="Pfam" id="PF07687"/>
    </source>
</evidence>
<dbReference type="PANTHER" id="PTHR42994:SF1">
    <property type="entry name" value="PEPTIDASE T"/>
    <property type="match status" value="1"/>
</dbReference>
<feature type="domain" description="Peptidase M20 dimerisation" evidence="12">
    <location>
        <begin position="207"/>
        <end position="307"/>
    </location>
</feature>
<evidence type="ECO:0000256" key="9">
    <source>
        <dbReference type="NCBIfam" id="TIGR01882"/>
    </source>
</evidence>
<dbReference type="NCBIfam" id="TIGR01882">
    <property type="entry name" value="peptidase-T"/>
    <property type="match status" value="1"/>
</dbReference>
<evidence type="ECO:0000256" key="8">
    <source>
        <dbReference type="ARBA" id="ARBA00023049"/>
    </source>
</evidence>
<dbReference type="Proteomes" id="UP000823893">
    <property type="component" value="Unassembled WGS sequence"/>
</dbReference>
<feature type="binding site" evidence="11">
    <location>
        <position position="198"/>
    </location>
    <ligand>
        <name>Zn(2+)</name>
        <dbReference type="ChEBI" id="CHEBI:29105"/>
        <label>1</label>
    </ligand>
</feature>
<evidence type="ECO:0000256" key="10">
    <source>
        <dbReference type="PIRSR" id="PIRSR037215-1"/>
    </source>
</evidence>
<keyword evidence="4" id="KW-0645">Protease</keyword>
<dbReference type="CDD" id="cd03892">
    <property type="entry name" value="M20_peptT"/>
    <property type="match status" value="1"/>
</dbReference>
<dbReference type="InterPro" id="IPR036264">
    <property type="entry name" value="Bact_exopeptidase_dim_dom"/>
</dbReference>
<comment type="catalytic activity">
    <reaction evidence="1">
        <text>Release of the N-terminal residue from a tripeptide.</text>
        <dbReference type="EC" id="3.4.11.4"/>
    </reaction>
</comment>
<feature type="active site" evidence="10">
    <location>
        <position position="80"/>
    </location>
</feature>
<accession>A0A9D2N825</accession>
<keyword evidence="6 13" id="KW-0378">Hydrolase</keyword>
<dbReference type="GO" id="GO:0006508">
    <property type="term" value="P:proteolysis"/>
    <property type="evidence" value="ECO:0007669"/>
    <property type="project" value="UniProtKB-UniRule"/>
</dbReference>
<dbReference type="GO" id="GO:0008270">
    <property type="term" value="F:zinc ion binding"/>
    <property type="evidence" value="ECO:0007669"/>
    <property type="project" value="InterPro"/>
</dbReference>
<protein>
    <recommendedName>
        <fullName evidence="9">Peptidase T</fullName>
        <ecNumber evidence="9">3.4.11.4</ecNumber>
    </recommendedName>
</protein>
<evidence type="ECO:0000313" key="14">
    <source>
        <dbReference type="Proteomes" id="UP000823893"/>
    </source>
</evidence>
<keyword evidence="8" id="KW-0482">Metalloprotease</keyword>
<evidence type="ECO:0000256" key="1">
    <source>
        <dbReference type="ARBA" id="ARBA00000870"/>
    </source>
</evidence>
<comment type="caution">
    <text evidence="13">The sequence shown here is derived from an EMBL/GenBank/DDBJ whole genome shotgun (WGS) entry which is preliminary data.</text>
</comment>
<reference evidence="13" key="2">
    <citation type="submission" date="2021-04" db="EMBL/GenBank/DDBJ databases">
        <authorList>
            <person name="Gilroy R."/>
        </authorList>
    </citation>
    <scope>NUCLEOTIDE SEQUENCE</scope>
    <source>
        <strain evidence="13">ChiSxjej6B18-287</strain>
    </source>
</reference>
<dbReference type="GO" id="GO:0005829">
    <property type="term" value="C:cytosol"/>
    <property type="evidence" value="ECO:0007669"/>
    <property type="project" value="TreeGrafter"/>
</dbReference>
<feature type="binding site" evidence="11">
    <location>
        <position position="176"/>
    </location>
    <ligand>
        <name>Zn(2+)</name>
        <dbReference type="ChEBI" id="CHEBI:29105"/>
        <label>2</label>
    </ligand>
</feature>
<evidence type="ECO:0000256" key="5">
    <source>
        <dbReference type="ARBA" id="ARBA00022723"/>
    </source>
</evidence>
<evidence type="ECO:0000313" key="13">
    <source>
        <dbReference type="EMBL" id="HJC11163.1"/>
    </source>
</evidence>
<dbReference type="AlphaFoldDB" id="A0A9D2N825"/>
<name>A0A9D2N825_9FIRM</name>
<gene>
    <name evidence="13" type="primary">pepT</name>
    <name evidence="13" type="ORF">H9935_10195</name>
</gene>
<feature type="binding site" evidence="11">
    <location>
        <position position="141"/>
    </location>
    <ligand>
        <name>Zn(2+)</name>
        <dbReference type="ChEBI" id="CHEBI:29105"/>
        <label>2</label>
    </ligand>
</feature>
<dbReference type="NCBIfam" id="NF003976">
    <property type="entry name" value="PRK05469.1"/>
    <property type="match status" value="1"/>
</dbReference>
<dbReference type="GO" id="GO:0006518">
    <property type="term" value="P:peptide metabolic process"/>
    <property type="evidence" value="ECO:0007669"/>
    <property type="project" value="InterPro"/>
</dbReference>
<organism evidence="13 14">
    <name type="scientific">Candidatus Blautia merdigallinarum</name>
    <dbReference type="NCBI Taxonomy" id="2838495"/>
    <lineage>
        <taxon>Bacteria</taxon>
        <taxon>Bacillati</taxon>
        <taxon>Bacillota</taxon>
        <taxon>Clostridia</taxon>
        <taxon>Lachnospirales</taxon>
        <taxon>Lachnospiraceae</taxon>
        <taxon>Blautia</taxon>
    </lineage>
</organism>
<dbReference type="GO" id="GO:0008237">
    <property type="term" value="F:metallopeptidase activity"/>
    <property type="evidence" value="ECO:0007669"/>
    <property type="project" value="UniProtKB-KW"/>
</dbReference>
<feature type="active site" description="Proton acceptor" evidence="10">
    <location>
        <position position="175"/>
    </location>
</feature>